<protein>
    <submittedName>
        <fullName evidence="3">Uncharacterized protein LOC103666250</fullName>
    </submittedName>
</protein>
<gene>
    <name evidence="3" type="primary">LOC103666250</name>
</gene>
<proteinExistence type="predicted"/>
<organism evidence="2 3">
    <name type="scientific">Ursus maritimus</name>
    <name type="common">Polar bear</name>
    <name type="synonym">Thalarctos maritimus</name>
    <dbReference type="NCBI Taxonomy" id="29073"/>
    <lineage>
        <taxon>Eukaryota</taxon>
        <taxon>Metazoa</taxon>
        <taxon>Chordata</taxon>
        <taxon>Craniata</taxon>
        <taxon>Vertebrata</taxon>
        <taxon>Euteleostomi</taxon>
        <taxon>Mammalia</taxon>
        <taxon>Eutheria</taxon>
        <taxon>Laurasiatheria</taxon>
        <taxon>Carnivora</taxon>
        <taxon>Caniformia</taxon>
        <taxon>Ursidae</taxon>
        <taxon>Ursus</taxon>
    </lineage>
</organism>
<dbReference type="GeneID" id="103666250"/>
<dbReference type="RefSeq" id="XP_040494696.1">
    <property type="nucleotide sequence ID" value="XM_040638762.1"/>
</dbReference>
<dbReference type="Proteomes" id="UP000261680">
    <property type="component" value="Unplaced"/>
</dbReference>
<dbReference type="KEGG" id="umr:103666250"/>
<sequence length="270" mass="28878">MVIDVLDHCNSSDGKKRGGSDLRYTSASDLIGFLSPLPGPKINPFLDCLPDTTRITWDLLLAAACFTAGPTAVFAPESRRWVPILALQLTSCAILPKACAPEPRSSSPRSAGSNNIQCQESGCSLEGSSASEVACKAVKCQPGLRASGEAAPSELIRMVVGWIEFLTGWRLPSVPSTQTSSQGSSQDVSLLPHGKQEERENEQNDHSNLLYLNLGNGILSPLLRCVLAASLWVQCTLRGSGLYQEQLAAGRATGGHRELAYSWTATCFLM</sequence>
<feature type="compositionally biased region" description="Basic and acidic residues" evidence="1">
    <location>
        <begin position="194"/>
        <end position="204"/>
    </location>
</feature>
<evidence type="ECO:0000313" key="2">
    <source>
        <dbReference type="Proteomes" id="UP000261680"/>
    </source>
</evidence>
<feature type="compositionally biased region" description="Low complexity" evidence="1">
    <location>
        <begin position="176"/>
        <end position="189"/>
    </location>
</feature>
<evidence type="ECO:0000313" key="3">
    <source>
        <dbReference type="RefSeq" id="XP_040494696.1"/>
    </source>
</evidence>
<keyword evidence="2" id="KW-1185">Reference proteome</keyword>
<feature type="region of interest" description="Disordered" evidence="1">
    <location>
        <begin position="176"/>
        <end position="204"/>
    </location>
</feature>
<reference evidence="3" key="1">
    <citation type="submission" date="2025-08" db="UniProtKB">
        <authorList>
            <consortium name="RefSeq"/>
        </authorList>
    </citation>
    <scope>IDENTIFICATION</scope>
    <source>
        <tissue evidence="3">Whole blood</tissue>
    </source>
</reference>
<dbReference type="AlphaFoldDB" id="A0A8M1GGA8"/>
<name>A0A8M1GGA8_URSMA</name>
<evidence type="ECO:0000256" key="1">
    <source>
        <dbReference type="SAM" id="MobiDB-lite"/>
    </source>
</evidence>
<accession>A0A8M1GGA8</accession>